<keyword evidence="7" id="KW-1015">Disulfide bond</keyword>
<gene>
    <name evidence="9" type="primary">Dvir\GJ22454</name>
    <name evidence="9" type="ORF">Dvir_GJ22454</name>
</gene>
<protein>
    <submittedName>
        <fullName evidence="9">Uncharacterized protein, isoform A</fullName>
    </submittedName>
</protein>
<evidence type="ECO:0000256" key="2">
    <source>
        <dbReference type="ARBA" id="ARBA00005379"/>
    </source>
</evidence>
<dbReference type="eggNOG" id="ENOG502TBHF">
    <property type="taxonomic scope" value="Eukaryota"/>
</dbReference>
<keyword evidence="5 8" id="KW-0732">Signal</keyword>
<evidence type="ECO:0000256" key="8">
    <source>
        <dbReference type="SAM" id="SignalP"/>
    </source>
</evidence>
<dbReference type="AlphaFoldDB" id="B4LNK9"/>
<feature type="chain" id="PRO_5006457340" evidence="8">
    <location>
        <begin position="28"/>
        <end position="113"/>
    </location>
</feature>
<feature type="signal peptide" evidence="8">
    <location>
        <begin position="1"/>
        <end position="27"/>
    </location>
</feature>
<evidence type="ECO:0000256" key="4">
    <source>
        <dbReference type="ARBA" id="ARBA00022588"/>
    </source>
</evidence>
<evidence type="ECO:0000256" key="7">
    <source>
        <dbReference type="ARBA" id="ARBA00023157"/>
    </source>
</evidence>
<dbReference type="InterPro" id="IPR013172">
    <property type="entry name" value="Bomanin"/>
</dbReference>
<evidence type="ECO:0000313" key="10">
    <source>
        <dbReference type="Proteomes" id="UP000008792"/>
    </source>
</evidence>
<proteinExistence type="inferred from homology"/>
<reference evidence="9 10" key="1">
    <citation type="journal article" date="2007" name="Nature">
        <title>Evolution of genes and genomes on the Drosophila phylogeny.</title>
        <authorList>
            <consortium name="Drosophila 12 Genomes Consortium"/>
            <person name="Clark A.G."/>
            <person name="Eisen M.B."/>
            <person name="Smith D.R."/>
            <person name="Bergman C.M."/>
            <person name="Oliver B."/>
            <person name="Markow T.A."/>
            <person name="Kaufman T.C."/>
            <person name="Kellis M."/>
            <person name="Gelbart W."/>
            <person name="Iyer V.N."/>
            <person name="Pollard D.A."/>
            <person name="Sackton T.B."/>
            <person name="Larracuente A.M."/>
            <person name="Singh N.D."/>
            <person name="Abad J.P."/>
            <person name="Abt D.N."/>
            <person name="Adryan B."/>
            <person name="Aguade M."/>
            <person name="Akashi H."/>
            <person name="Anderson W.W."/>
            <person name="Aquadro C.F."/>
            <person name="Ardell D.H."/>
            <person name="Arguello R."/>
            <person name="Artieri C.G."/>
            <person name="Barbash D.A."/>
            <person name="Barker D."/>
            <person name="Barsanti P."/>
            <person name="Batterham P."/>
            <person name="Batzoglou S."/>
            <person name="Begun D."/>
            <person name="Bhutkar A."/>
            <person name="Blanco E."/>
            <person name="Bosak S.A."/>
            <person name="Bradley R.K."/>
            <person name="Brand A.D."/>
            <person name="Brent M.R."/>
            <person name="Brooks A.N."/>
            <person name="Brown R.H."/>
            <person name="Butlin R.K."/>
            <person name="Caggese C."/>
            <person name="Calvi B.R."/>
            <person name="Bernardo de Carvalho A."/>
            <person name="Caspi A."/>
            <person name="Castrezana S."/>
            <person name="Celniker S.E."/>
            <person name="Chang J.L."/>
            <person name="Chapple C."/>
            <person name="Chatterji S."/>
            <person name="Chinwalla A."/>
            <person name="Civetta A."/>
            <person name="Clifton S.W."/>
            <person name="Comeron J.M."/>
            <person name="Costello J.C."/>
            <person name="Coyne J.A."/>
            <person name="Daub J."/>
            <person name="David R.G."/>
            <person name="Delcher A.L."/>
            <person name="Delehaunty K."/>
            <person name="Do C.B."/>
            <person name="Ebling H."/>
            <person name="Edwards K."/>
            <person name="Eickbush T."/>
            <person name="Evans J.D."/>
            <person name="Filipski A."/>
            <person name="Findeiss S."/>
            <person name="Freyhult E."/>
            <person name="Fulton L."/>
            <person name="Fulton R."/>
            <person name="Garcia A.C."/>
            <person name="Gardiner A."/>
            <person name="Garfield D.A."/>
            <person name="Garvin B.E."/>
            <person name="Gibson G."/>
            <person name="Gilbert D."/>
            <person name="Gnerre S."/>
            <person name="Godfrey J."/>
            <person name="Good R."/>
            <person name="Gotea V."/>
            <person name="Gravely B."/>
            <person name="Greenberg A.J."/>
            <person name="Griffiths-Jones S."/>
            <person name="Gross S."/>
            <person name="Guigo R."/>
            <person name="Gustafson E.A."/>
            <person name="Haerty W."/>
            <person name="Hahn M.W."/>
            <person name="Halligan D.L."/>
            <person name="Halpern A.L."/>
            <person name="Halter G.M."/>
            <person name="Han M.V."/>
            <person name="Heger A."/>
            <person name="Hillier L."/>
            <person name="Hinrichs A.S."/>
            <person name="Holmes I."/>
            <person name="Hoskins R.A."/>
            <person name="Hubisz M.J."/>
            <person name="Hultmark D."/>
            <person name="Huntley M.A."/>
            <person name="Jaffe D.B."/>
            <person name="Jagadeeshan S."/>
            <person name="Jeck W.R."/>
            <person name="Johnson J."/>
            <person name="Jones C.D."/>
            <person name="Jordan W.C."/>
            <person name="Karpen G.H."/>
            <person name="Kataoka E."/>
            <person name="Keightley P.D."/>
            <person name="Kheradpour P."/>
            <person name="Kirkness E.F."/>
            <person name="Koerich L.B."/>
            <person name="Kristiansen K."/>
            <person name="Kudrna D."/>
            <person name="Kulathinal R.J."/>
            <person name="Kumar S."/>
            <person name="Kwok R."/>
            <person name="Lander E."/>
            <person name="Langley C.H."/>
            <person name="Lapoint R."/>
            <person name="Lazzaro B.P."/>
            <person name="Lee S.J."/>
            <person name="Levesque L."/>
            <person name="Li R."/>
            <person name="Lin C.F."/>
            <person name="Lin M.F."/>
            <person name="Lindblad-Toh K."/>
            <person name="Llopart A."/>
            <person name="Long M."/>
            <person name="Low L."/>
            <person name="Lozovsky E."/>
            <person name="Lu J."/>
            <person name="Luo M."/>
            <person name="Machado C.A."/>
            <person name="Makalowski W."/>
            <person name="Marzo M."/>
            <person name="Matsuda M."/>
            <person name="Matzkin L."/>
            <person name="McAllister B."/>
            <person name="McBride C.S."/>
            <person name="McKernan B."/>
            <person name="McKernan K."/>
            <person name="Mendez-Lago M."/>
            <person name="Minx P."/>
            <person name="Mollenhauer M.U."/>
            <person name="Montooth K."/>
            <person name="Mount S.M."/>
            <person name="Mu X."/>
            <person name="Myers E."/>
            <person name="Negre B."/>
            <person name="Newfeld S."/>
            <person name="Nielsen R."/>
            <person name="Noor M.A."/>
            <person name="O'Grady P."/>
            <person name="Pachter L."/>
            <person name="Papaceit M."/>
            <person name="Parisi M.J."/>
            <person name="Parisi M."/>
            <person name="Parts L."/>
            <person name="Pedersen J.S."/>
            <person name="Pesole G."/>
            <person name="Phillippy A.M."/>
            <person name="Ponting C.P."/>
            <person name="Pop M."/>
            <person name="Porcelli D."/>
            <person name="Powell J.R."/>
            <person name="Prohaska S."/>
            <person name="Pruitt K."/>
            <person name="Puig M."/>
            <person name="Quesneville H."/>
            <person name="Ram K.R."/>
            <person name="Rand D."/>
            <person name="Rasmussen M.D."/>
            <person name="Reed L.K."/>
            <person name="Reenan R."/>
            <person name="Reily A."/>
            <person name="Remington K.A."/>
            <person name="Rieger T.T."/>
            <person name="Ritchie M.G."/>
            <person name="Robin C."/>
            <person name="Rogers Y.H."/>
            <person name="Rohde C."/>
            <person name="Rozas J."/>
            <person name="Rubenfield M.J."/>
            <person name="Ruiz A."/>
            <person name="Russo S."/>
            <person name="Salzberg S.L."/>
            <person name="Sanchez-Gracia A."/>
            <person name="Saranga D.J."/>
            <person name="Sato H."/>
            <person name="Schaeffer S.W."/>
            <person name="Schatz M.C."/>
            <person name="Schlenke T."/>
            <person name="Schwartz R."/>
            <person name="Segarra C."/>
            <person name="Singh R.S."/>
            <person name="Sirot L."/>
            <person name="Sirota M."/>
            <person name="Sisneros N.B."/>
            <person name="Smith C.D."/>
            <person name="Smith T.F."/>
            <person name="Spieth J."/>
            <person name="Stage D.E."/>
            <person name="Stark A."/>
            <person name="Stephan W."/>
            <person name="Strausberg R.L."/>
            <person name="Strempel S."/>
            <person name="Sturgill D."/>
            <person name="Sutton G."/>
            <person name="Sutton G.G."/>
            <person name="Tao W."/>
            <person name="Teichmann S."/>
            <person name="Tobari Y.N."/>
            <person name="Tomimura Y."/>
            <person name="Tsolas J.M."/>
            <person name="Valente V.L."/>
            <person name="Venter E."/>
            <person name="Venter J.C."/>
            <person name="Vicario S."/>
            <person name="Vieira F.G."/>
            <person name="Vilella A.J."/>
            <person name="Villasante A."/>
            <person name="Walenz B."/>
            <person name="Wang J."/>
            <person name="Wasserman M."/>
            <person name="Watts T."/>
            <person name="Wilson D."/>
            <person name="Wilson R.K."/>
            <person name="Wing R.A."/>
            <person name="Wolfner M.F."/>
            <person name="Wong A."/>
            <person name="Wong G.K."/>
            <person name="Wu C.I."/>
            <person name="Wu G."/>
            <person name="Yamamoto D."/>
            <person name="Yang H.P."/>
            <person name="Yang S.P."/>
            <person name="Yorke J.A."/>
            <person name="Yoshida K."/>
            <person name="Zdobnov E."/>
            <person name="Zhang P."/>
            <person name="Zhang Y."/>
            <person name="Zimin A.V."/>
            <person name="Baldwin J."/>
            <person name="Abdouelleil A."/>
            <person name="Abdulkadir J."/>
            <person name="Abebe A."/>
            <person name="Abera B."/>
            <person name="Abreu J."/>
            <person name="Acer S.C."/>
            <person name="Aftuck L."/>
            <person name="Alexander A."/>
            <person name="An P."/>
            <person name="Anderson E."/>
            <person name="Anderson S."/>
            <person name="Arachi H."/>
            <person name="Azer M."/>
            <person name="Bachantsang P."/>
            <person name="Barry A."/>
            <person name="Bayul T."/>
            <person name="Berlin A."/>
            <person name="Bessette D."/>
            <person name="Bloom T."/>
            <person name="Blye J."/>
            <person name="Boguslavskiy L."/>
            <person name="Bonnet C."/>
            <person name="Boukhgalter B."/>
            <person name="Bourzgui I."/>
            <person name="Brown A."/>
            <person name="Cahill P."/>
            <person name="Channer S."/>
            <person name="Cheshatsang Y."/>
            <person name="Chuda L."/>
            <person name="Citroen M."/>
            <person name="Collymore A."/>
            <person name="Cooke P."/>
            <person name="Costello M."/>
            <person name="D'Aco K."/>
            <person name="Daza R."/>
            <person name="De Haan G."/>
            <person name="DeGray S."/>
            <person name="DeMaso C."/>
            <person name="Dhargay N."/>
            <person name="Dooley K."/>
            <person name="Dooley E."/>
            <person name="Doricent M."/>
            <person name="Dorje P."/>
            <person name="Dorjee K."/>
            <person name="Dupes A."/>
            <person name="Elong R."/>
            <person name="Falk J."/>
            <person name="Farina A."/>
            <person name="Faro S."/>
            <person name="Ferguson D."/>
            <person name="Fisher S."/>
            <person name="Foley C.D."/>
            <person name="Franke A."/>
            <person name="Friedrich D."/>
            <person name="Gadbois L."/>
            <person name="Gearin G."/>
            <person name="Gearin C.R."/>
            <person name="Giannoukos G."/>
            <person name="Goode T."/>
            <person name="Graham J."/>
            <person name="Grandbois E."/>
            <person name="Grewal S."/>
            <person name="Gyaltsen K."/>
            <person name="Hafez N."/>
            <person name="Hagos B."/>
            <person name="Hall J."/>
            <person name="Henson C."/>
            <person name="Hollinger A."/>
            <person name="Honan T."/>
            <person name="Huard M.D."/>
            <person name="Hughes L."/>
            <person name="Hurhula B."/>
            <person name="Husby M.E."/>
            <person name="Kamat A."/>
            <person name="Kanga B."/>
            <person name="Kashin S."/>
            <person name="Khazanovich D."/>
            <person name="Kisner P."/>
            <person name="Lance K."/>
            <person name="Lara M."/>
            <person name="Lee W."/>
            <person name="Lennon N."/>
            <person name="Letendre F."/>
            <person name="LeVine R."/>
            <person name="Lipovsky A."/>
            <person name="Liu X."/>
            <person name="Liu J."/>
            <person name="Liu S."/>
            <person name="Lokyitsang T."/>
            <person name="Lokyitsang Y."/>
            <person name="Lubonja R."/>
            <person name="Lui A."/>
            <person name="MacDonald P."/>
            <person name="Magnisalis V."/>
            <person name="Maru K."/>
            <person name="Matthews C."/>
            <person name="McCusker W."/>
            <person name="McDonough S."/>
            <person name="Mehta T."/>
            <person name="Meldrim J."/>
            <person name="Meneus L."/>
            <person name="Mihai O."/>
            <person name="Mihalev A."/>
            <person name="Mihova T."/>
            <person name="Mittelman R."/>
            <person name="Mlenga V."/>
            <person name="Montmayeur A."/>
            <person name="Mulrain L."/>
            <person name="Navidi A."/>
            <person name="Naylor J."/>
            <person name="Negash T."/>
            <person name="Nguyen T."/>
            <person name="Nguyen N."/>
            <person name="Nicol R."/>
            <person name="Norbu C."/>
            <person name="Norbu N."/>
            <person name="Novod N."/>
            <person name="O'Neill B."/>
            <person name="Osman S."/>
            <person name="Markiewicz E."/>
            <person name="Oyono O.L."/>
            <person name="Patti C."/>
            <person name="Phunkhang P."/>
            <person name="Pierre F."/>
            <person name="Priest M."/>
            <person name="Raghuraman S."/>
            <person name="Rege F."/>
            <person name="Reyes R."/>
            <person name="Rise C."/>
            <person name="Rogov P."/>
            <person name="Ross K."/>
            <person name="Ryan E."/>
            <person name="Settipalli S."/>
            <person name="Shea T."/>
            <person name="Sherpa N."/>
            <person name="Shi L."/>
            <person name="Shih D."/>
            <person name="Sparrow T."/>
            <person name="Spaulding J."/>
            <person name="Stalker J."/>
            <person name="Stange-Thomann N."/>
            <person name="Stavropoulos S."/>
            <person name="Stone C."/>
            <person name="Strader C."/>
            <person name="Tesfaye S."/>
            <person name="Thomson T."/>
            <person name="Thoulutsang Y."/>
            <person name="Thoulutsang D."/>
            <person name="Topham K."/>
            <person name="Topping I."/>
            <person name="Tsamla T."/>
            <person name="Vassiliev H."/>
            <person name="Vo A."/>
            <person name="Wangchuk T."/>
            <person name="Wangdi T."/>
            <person name="Weiand M."/>
            <person name="Wilkinson J."/>
            <person name="Wilson A."/>
            <person name="Yadav S."/>
            <person name="Young G."/>
            <person name="Yu Q."/>
            <person name="Zembek L."/>
            <person name="Zhong D."/>
            <person name="Zimmer A."/>
            <person name="Zwirko Z."/>
            <person name="Jaffe D.B."/>
            <person name="Alvarez P."/>
            <person name="Brockman W."/>
            <person name="Butler J."/>
            <person name="Chin C."/>
            <person name="Gnerre S."/>
            <person name="Grabherr M."/>
            <person name="Kleber M."/>
            <person name="Mauceli E."/>
            <person name="MacCallum I."/>
        </authorList>
    </citation>
    <scope>NUCLEOTIDE SEQUENCE [LARGE SCALE GENOMIC DNA]</scope>
    <source>
        <strain evidence="10">Tucson 15010-1051.87</strain>
    </source>
</reference>
<keyword evidence="3" id="KW-0964">Secreted</keyword>
<dbReference type="Pfam" id="PF08194">
    <property type="entry name" value="DIM"/>
    <property type="match status" value="1"/>
</dbReference>
<dbReference type="Proteomes" id="UP000008792">
    <property type="component" value="Unassembled WGS sequence"/>
</dbReference>
<keyword evidence="4" id="KW-0399">Innate immunity</keyword>
<sequence>MPIEFTFAMKLFLICALFAAVLALAAGNVVINGACRDCSPPDAETLVVGDKVYKGRPGHGTVYINGQDDDSNAVRPQAGGGGAPFVVPEGYSGRVPGGSFVHNADCAGCDITG</sequence>
<dbReference type="GO" id="GO:0005576">
    <property type="term" value="C:extracellular region"/>
    <property type="evidence" value="ECO:0007669"/>
    <property type="project" value="UniProtKB-SubCell"/>
</dbReference>
<evidence type="ECO:0000313" key="9">
    <source>
        <dbReference type="EMBL" id="EDW62189.2"/>
    </source>
</evidence>
<accession>B4LNK9</accession>
<evidence type="ECO:0000256" key="3">
    <source>
        <dbReference type="ARBA" id="ARBA00022525"/>
    </source>
</evidence>
<keyword evidence="6" id="KW-0391">Immunity</keyword>
<evidence type="ECO:0000256" key="5">
    <source>
        <dbReference type="ARBA" id="ARBA00022729"/>
    </source>
</evidence>
<evidence type="ECO:0000256" key="6">
    <source>
        <dbReference type="ARBA" id="ARBA00022859"/>
    </source>
</evidence>
<dbReference type="OrthoDB" id="7863118at2759"/>
<dbReference type="EMBL" id="CH940648">
    <property type="protein sequence ID" value="EDW62189.2"/>
    <property type="molecule type" value="Genomic_DNA"/>
</dbReference>
<dbReference type="HOGENOM" id="CLU_2294530_0_0_1"/>
<evidence type="ECO:0000256" key="1">
    <source>
        <dbReference type="ARBA" id="ARBA00004613"/>
    </source>
</evidence>
<dbReference type="GO" id="GO:0045087">
    <property type="term" value="P:innate immune response"/>
    <property type="evidence" value="ECO:0007669"/>
    <property type="project" value="UniProtKB-KW"/>
</dbReference>
<comment type="similarity">
    <text evidence="2">Belongs to the bomanin family.</text>
</comment>
<name>B4LNK9_DROVI</name>
<organism evidence="9 10">
    <name type="scientific">Drosophila virilis</name>
    <name type="common">Fruit fly</name>
    <dbReference type="NCBI Taxonomy" id="7244"/>
    <lineage>
        <taxon>Eukaryota</taxon>
        <taxon>Metazoa</taxon>
        <taxon>Ecdysozoa</taxon>
        <taxon>Arthropoda</taxon>
        <taxon>Hexapoda</taxon>
        <taxon>Insecta</taxon>
        <taxon>Pterygota</taxon>
        <taxon>Neoptera</taxon>
        <taxon>Endopterygota</taxon>
        <taxon>Diptera</taxon>
        <taxon>Brachycera</taxon>
        <taxon>Muscomorpha</taxon>
        <taxon>Ephydroidea</taxon>
        <taxon>Drosophilidae</taxon>
        <taxon>Drosophila</taxon>
    </lineage>
</organism>
<keyword evidence="10" id="KW-1185">Reference proteome</keyword>
<comment type="subcellular location">
    <subcellularLocation>
        <location evidence="1">Secreted</location>
    </subcellularLocation>
</comment>